<protein>
    <submittedName>
        <fullName evidence="1">Uncharacterized protein</fullName>
    </submittedName>
</protein>
<keyword evidence="2" id="KW-1185">Reference proteome</keyword>
<comment type="caution">
    <text evidence="1">The sequence shown here is derived from an EMBL/GenBank/DDBJ whole genome shotgun (WGS) entry which is preliminary data.</text>
</comment>
<proteinExistence type="predicted"/>
<sequence length="59" mass="6404">MADEAFAVRVLGALHYGRTAVRQHGGVRVLEGSHQHPSDFVQTRPEVFRTGGTSKTVAD</sequence>
<evidence type="ECO:0000313" key="2">
    <source>
        <dbReference type="Proteomes" id="UP001500503"/>
    </source>
</evidence>
<dbReference type="EMBL" id="BAABHF010000006">
    <property type="protein sequence ID" value="GAA4482127.1"/>
    <property type="molecule type" value="Genomic_DNA"/>
</dbReference>
<accession>A0ABP8P8D9</accession>
<evidence type="ECO:0000313" key="1">
    <source>
        <dbReference type="EMBL" id="GAA4482127.1"/>
    </source>
</evidence>
<reference evidence="2" key="1">
    <citation type="journal article" date="2019" name="Int. J. Syst. Evol. Microbiol.">
        <title>The Global Catalogue of Microorganisms (GCM) 10K type strain sequencing project: providing services to taxonomists for standard genome sequencing and annotation.</title>
        <authorList>
            <consortium name="The Broad Institute Genomics Platform"/>
            <consortium name="The Broad Institute Genome Sequencing Center for Infectious Disease"/>
            <person name="Wu L."/>
            <person name="Ma J."/>
        </authorList>
    </citation>
    <scope>NUCLEOTIDE SEQUENCE [LARGE SCALE GENOMIC DNA]</scope>
    <source>
        <strain evidence="2">JCM 17933</strain>
    </source>
</reference>
<name>A0ABP8P8D9_9ACTN</name>
<organism evidence="1 2">
    <name type="scientific">Actinoallomurus oryzae</name>
    <dbReference type="NCBI Taxonomy" id="502180"/>
    <lineage>
        <taxon>Bacteria</taxon>
        <taxon>Bacillati</taxon>
        <taxon>Actinomycetota</taxon>
        <taxon>Actinomycetes</taxon>
        <taxon>Streptosporangiales</taxon>
        <taxon>Thermomonosporaceae</taxon>
        <taxon>Actinoallomurus</taxon>
    </lineage>
</organism>
<gene>
    <name evidence="1" type="ORF">GCM10023191_001990</name>
</gene>
<dbReference type="Proteomes" id="UP001500503">
    <property type="component" value="Unassembled WGS sequence"/>
</dbReference>